<sequence>MMERYNEPISQIDQLMYSDEYKQKTQEFDDFIYFVYCYCRGKTSEVESHVRYSSRYDILPGLKDILSTIPRYNMKKSMEHLLILNNRGLALVLAELLDSSIKENKEIAKECVRLFLIDPKTNSGFFFPKSIQNQCASIVLTFCGLFQEATDEDEHQLYYSCRETLVFILKSIAFSNRAKYFGIAKKSHLIAGLYKFVSEIVDTKLRRSLESIYESPSSHSTCDLRSLKRDFQVFALISLHLRRAIEDHITEKGLSLPVNVDDLEEGENPCYPVQIFMFHCDFSSLVKNLEQGLEYLEEAIRDAGGNLKFNTGWSLFLFVFMELHNISELYGDGKELLSVAFREYPLAIDYLIRRSKRGDDHLWLLKYDSAIDSESRRHLMVTMFPEVKDDREKLHKLLIDRSFLFKESFEHIAHVKPKSLHNGLFVEFKDEVATGHGVLREWLLLVCQALFSPEKSLFLECPEERHRFFPNPAQLKTRTT</sequence>
<evidence type="ECO:0000259" key="7">
    <source>
        <dbReference type="PROSITE" id="PS50237"/>
    </source>
</evidence>
<gene>
    <name evidence="8" type="ORF">MKW98_024260</name>
</gene>
<dbReference type="PROSITE" id="PS50237">
    <property type="entry name" value="HECT"/>
    <property type="match status" value="1"/>
</dbReference>
<comment type="caution">
    <text evidence="8">The sequence shown here is derived from an EMBL/GenBank/DDBJ whole genome shotgun (WGS) entry which is preliminary data.</text>
</comment>
<comment type="catalytic activity">
    <reaction evidence="1">
        <text>S-ubiquitinyl-[E2 ubiquitin-conjugating enzyme]-L-cysteine + [acceptor protein]-L-lysine = [E2 ubiquitin-conjugating enzyme]-L-cysteine + N(6)-ubiquitinyl-[acceptor protein]-L-lysine.</text>
        <dbReference type="EC" id="2.3.2.26"/>
    </reaction>
</comment>
<reference evidence="8" key="1">
    <citation type="submission" date="2022-04" db="EMBL/GenBank/DDBJ databases">
        <title>A functionally conserved STORR gene fusion in Papaver species that diverged 16.8 million years ago.</title>
        <authorList>
            <person name="Catania T."/>
        </authorList>
    </citation>
    <scope>NUCLEOTIDE SEQUENCE</scope>
    <source>
        <strain evidence="8">S-188037</strain>
    </source>
</reference>
<evidence type="ECO:0000313" key="8">
    <source>
        <dbReference type="EMBL" id="KAI3928659.1"/>
    </source>
</evidence>
<proteinExistence type="predicted"/>
<evidence type="ECO:0000256" key="1">
    <source>
        <dbReference type="ARBA" id="ARBA00000885"/>
    </source>
</evidence>
<dbReference type="EMBL" id="JAJJMB010007708">
    <property type="protein sequence ID" value="KAI3928659.1"/>
    <property type="molecule type" value="Genomic_DNA"/>
</dbReference>
<comment type="caution">
    <text evidence="6">Lacks conserved residue(s) required for the propagation of feature annotation.</text>
</comment>
<dbReference type="GO" id="GO:0000209">
    <property type="term" value="P:protein polyubiquitination"/>
    <property type="evidence" value="ECO:0007669"/>
    <property type="project" value="TreeGrafter"/>
</dbReference>
<dbReference type="InterPro" id="IPR050409">
    <property type="entry name" value="E3_ubiq-protein_ligase"/>
</dbReference>
<feature type="domain" description="HECT" evidence="7">
    <location>
        <begin position="416"/>
        <end position="472"/>
    </location>
</feature>
<dbReference type="InterPro" id="IPR000569">
    <property type="entry name" value="HECT_dom"/>
</dbReference>
<accession>A0AAD4T0B7</accession>
<evidence type="ECO:0000256" key="2">
    <source>
        <dbReference type="ARBA" id="ARBA00004906"/>
    </source>
</evidence>
<dbReference type="AlphaFoldDB" id="A0AAD4T0B7"/>
<keyword evidence="5 6" id="KW-0833">Ubl conjugation pathway</keyword>
<dbReference type="GO" id="GO:0061630">
    <property type="term" value="F:ubiquitin protein ligase activity"/>
    <property type="evidence" value="ECO:0007669"/>
    <property type="project" value="UniProtKB-EC"/>
</dbReference>
<name>A0AAD4T0B7_9MAGN</name>
<dbReference type="PANTHER" id="PTHR11254:SF424">
    <property type="entry name" value="E3 UBIQUITIN-PROTEIN LIGASE UPL5"/>
    <property type="match status" value="1"/>
</dbReference>
<organism evidence="8 9">
    <name type="scientific">Papaver atlanticum</name>
    <dbReference type="NCBI Taxonomy" id="357466"/>
    <lineage>
        <taxon>Eukaryota</taxon>
        <taxon>Viridiplantae</taxon>
        <taxon>Streptophyta</taxon>
        <taxon>Embryophyta</taxon>
        <taxon>Tracheophyta</taxon>
        <taxon>Spermatophyta</taxon>
        <taxon>Magnoliopsida</taxon>
        <taxon>Ranunculales</taxon>
        <taxon>Papaveraceae</taxon>
        <taxon>Papaveroideae</taxon>
        <taxon>Papaver</taxon>
    </lineage>
</organism>
<evidence type="ECO:0000313" key="9">
    <source>
        <dbReference type="Proteomes" id="UP001202328"/>
    </source>
</evidence>
<dbReference type="PANTHER" id="PTHR11254">
    <property type="entry name" value="HECT DOMAIN UBIQUITIN-PROTEIN LIGASE"/>
    <property type="match status" value="1"/>
</dbReference>
<keyword evidence="4" id="KW-0808">Transferase</keyword>
<evidence type="ECO:0000256" key="3">
    <source>
        <dbReference type="ARBA" id="ARBA00012485"/>
    </source>
</evidence>
<dbReference type="Proteomes" id="UP001202328">
    <property type="component" value="Unassembled WGS sequence"/>
</dbReference>
<dbReference type="GO" id="GO:0006511">
    <property type="term" value="P:ubiquitin-dependent protein catabolic process"/>
    <property type="evidence" value="ECO:0007669"/>
    <property type="project" value="TreeGrafter"/>
</dbReference>
<evidence type="ECO:0000256" key="4">
    <source>
        <dbReference type="ARBA" id="ARBA00022679"/>
    </source>
</evidence>
<dbReference type="EC" id="2.3.2.26" evidence="3"/>
<protein>
    <recommendedName>
        <fullName evidence="3">HECT-type E3 ubiquitin transferase</fullName>
        <ecNumber evidence="3">2.3.2.26</ecNumber>
    </recommendedName>
</protein>
<comment type="pathway">
    <text evidence="2">Protein modification; protein ubiquitination.</text>
</comment>
<dbReference type="Gene3D" id="3.90.1750.10">
    <property type="entry name" value="Hect, E3 ligase catalytic domains"/>
    <property type="match status" value="1"/>
</dbReference>
<keyword evidence="9" id="KW-1185">Reference proteome</keyword>
<evidence type="ECO:0000256" key="5">
    <source>
        <dbReference type="ARBA" id="ARBA00022786"/>
    </source>
</evidence>
<evidence type="ECO:0000256" key="6">
    <source>
        <dbReference type="PROSITE-ProRule" id="PRU00104"/>
    </source>
</evidence>
<dbReference type="InterPro" id="IPR035983">
    <property type="entry name" value="Hect_E3_ubiquitin_ligase"/>
</dbReference>
<dbReference type="SUPFAM" id="SSF56204">
    <property type="entry name" value="Hect, E3 ligase catalytic domain"/>
    <property type="match status" value="1"/>
</dbReference>
<dbReference type="GO" id="GO:0005737">
    <property type="term" value="C:cytoplasm"/>
    <property type="evidence" value="ECO:0007669"/>
    <property type="project" value="TreeGrafter"/>
</dbReference>